<sequence>EQHLVELPEDVYSAFVLVFFGIGEGRHQATEDPQEVLELQSKSRATQTMQREDEEDPPFQKTPADTVRTGLGLAFLWVC</sequence>
<feature type="non-terminal residue" evidence="2">
    <location>
        <position position="1"/>
    </location>
</feature>
<evidence type="ECO:0000313" key="2">
    <source>
        <dbReference type="EMBL" id="CAE7634934.1"/>
    </source>
</evidence>
<name>A0A812VK48_SYMPI</name>
<dbReference type="Proteomes" id="UP000649617">
    <property type="component" value="Unassembled WGS sequence"/>
</dbReference>
<evidence type="ECO:0000313" key="3">
    <source>
        <dbReference type="Proteomes" id="UP000649617"/>
    </source>
</evidence>
<accession>A0A812VK48</accession>
<keyword evidence="3" id="KW-1185">Reference proteome</keyword>
<evidence type="ECO:0000256" key="1">
    <source>
        <dbReference type="SAM" id="MobiDB-lite"/>
    </source>
</evidence>
<comment type="caution">
    <text evidence="2">The sequence shown here is derived from an EMBL/GenBank/DDBJ whole genome shotgun (WGS) entry which is preliminary data.</text>
</comment>
<dbReference type="AlphaFoldDB" id="A0A812VK48"/>
<organism evidence="2 3">
    <name type="scientific">Symbiodinium pilosum</name>
    <name type="common">Dinoflagellate</name>
    <dbReference type="NCBI Taxonomy" id="2952"/>
    <lineage>
        <taxon>Eukaryota</taxon>
        <taxon>Sar</taxon>
        <taxon>Alveolata</taxon>
        <taxon>Dinophyceae</taxon>
        <taxon>Suessiales</taxon>
        <taxon>Symbiodiniaceae</taxon>
        <taxon>Symbiodinium</taxon>
    </lineage>
</organism>
<proteinExistence type="predicted"/>
<dbReference type="EMBL" id="CAJNIZ010042746">
    <property type="protein sequence ID" value="CAE7634934.1"/>
    <property type="molecule type" value="Genomic_DNA"/>
</dbReference>
<feature type="region of interest" description="Disordered" evidence="1">
    <location>
        <begin position="42"/>
        <end position="65"/>
    </location>
</feature>
<gene>
    <name evidence="2" type="ORF">SPIL2461_LOCUS16709</name>
</gene>
<protein>
    <submittedName>
        <fullName evidence="2">Uncharacterized protein</fullName>
    </submittedName>
</protein>
<feature type="non-terminal residue" evidence="2">
    <location>
        <position position="79"/>
    </location>
</feature>
<reference evidence="2" key="1">
    <citation type="submission" date="2021-02" db="EMBL/GenBank/DDBJ databases">
        <authorList>
            <person name="Dougan E. K."/>
            <person name="Rhodes N."/>
            <person name="Thang M."/>
            <person name="Chan C."/>
        </authorList>
    </citation>
    <scope>NUCLEOTIDE SEQUENCE</scope>
</reference>